<proteinExistence type="predicted"/>
<protein>
    <submittedName>
        <fullName evidence="1">Uncharacterized protein</fullName>
    </submittedName>
</protein>
<dbReference type="EMBL" id="MN739521">
    <property type="protein sequence ID" value="QHT10508.1"/>
    <property type="molecule type" value="Genomic_DNA"/>
</dbReference>
<accession>A0A6C0D170</accession>
<name>A0A6C0D170_9ZZZZ</name>
<evidence type="ECO:0000313" key="1">
    <source>
        <dbReference type="EMBL" id="QHT10508.1"/>
    </source>
</evidence>
<reference evidence="1" key="1">
    <citation type="journal article" date="2020" name="Nature">
        <title>Giant virus diversity and host interactions through global metagenomics.</title>
        <authorList>
            <person name="Schulz F."/>
            <person name="Roux S."/>
            <person name="Paez-Espino D."/>
            <person name="Jungbluth S."/>
            <person name="Walsh D.A."/>
            <person name="Denef V.J."/>
            <person name="McMahon K.D."/>
            <person name="Konstantinidis K.T."/>
            <person name="Eloe-Fadrosh E.A."/>
            <person name="Kyrpides N.C."/>
            <person name="Woyke T."/>
        </authorList>
    </citation>
    <scope>NUCLEOTIDE SEQUENCE</scope>
    <source>
        <strain evidence="1">GVMAG-M-3300023174-107</strain>
    </source>
</reference>
<dbReference type="AlphaFoldDB" id="A0A6C0D170"/>
<organism evidence="1">
    <name type="scientific">viral metagenome</name>
    <dbReference type="NCBI Taxonomy" id="1070528"/>
    <lineage>
        <taxon>unclassified sequences</taxon>
        <taxon>metagenomes</taxon>
        <taxon>organismal metagenomes</taxon>
    </lineage>
</organism>
<sequence length="100" mass="12356">MKEVYYKELVPGKEYIIAHKELFHDYDPFYKGLFLEQYQRYYEDHPTIIFQDIRGKNKHGISYTNFWKYSNYDLFYEIDTINKNQASDDIKYLIDVKLKF</sequence>